<dbReference type="SUPFAM" id="SSF52540">
    <property type="entry name" value="P-loop containing nucleoside triphosphate hydrolases"/>
    <property type="match status" value="1"/>
</dbReference>
<organism evidence="2 3">
    <name type="scientific">Myceligenerans crystallogenes</name>
    <dbReference type="NCBI Taxonomy" id="316335"/>
    <lineage>
        <taxon>Bacteria</taxon>
        <taxon>Bacillati</taxon>
        <taxon>Actinomycetota</taxon>
        <taxon>Actinomycetes</taxon>
        <taxon>Micrococcales</taxon>
        <taxon>Promicromonosporaceae</taxon>
        <taxon>Myceligenerans</taxon>
    </lineage>
</organism>
<feature type="region of interest" description="Disordered" evidence="1">
    <location>
        <begin position="478"/>
        <end position="541"/>
    </location>
</feature>
<accession>A0ABN2NIS6</accession>
<evidence type="ECO:0000256" key="1">
    <source>
        <dbReference type="SAM" id="MobiDB-lite"/>
    </source>
</evidence>
<proteinExistence type="predicted"/>
<keyword evidence="3" id="KW-1185">Reference proteome</keyword>
<evidence type="ECO:0008006" key="4">
    <source>
        <dbReference type="Google" id="ProtNLM"/>
    </source>
</evidence>
<feature type="region of interest" description="Disordered" evidence="1">
    <location>
        <begin position="426"/>
        <end position="451"/>
    </location>
</feature>
<reference evidence="2 3" key="1">
    <citation type="journal article" date="2019" name="Int. J. Syst. Evol. Microbiol.">
        <title>The Global Catalogue of Microorganisms (GCM) 10K type strain sequencing project: providing services to taxonomists for standard genome sequencing and annotation.</title>
        <authorList>
            <consortium name="The Broad Institute Genomics Platform"/>
            <consortium name="The Broad Institute Genome Sequencing Center for Infectious Disease"/>
            <person name="Wu L."/>
            <person name="Ma J."/>
        </authorList>
    </citation>
    <scope>NUCLEOTIDE SEQUENCE [LARGE SCALE GENOMIC DNA]</scope>
    <source>
        <strain evidence="2 3">JCM 14326</strain>
    </source>
</reference>
<feature type="compositionally biased region" description="Acidic residues" evidence="1">
    <location>
        <begin position="502"/>
        <end position="513"/>
    </location>
</feature>
<feature type="compositionally biased region" description="Basic residues" evidence="1">
    <location>
        <begin position="1"/>
        <end position="10"/>
    </location>
</feature>
<name>A0ABN2NIS6_9MICO</name>
<gene>
    <name evidence="2" type="ORF">GCM10009751_30730</name>
</gene>
<dbReference type="InterPro" id="IPR027417">
    <property type="entry name" value="P-loop_NTPase"/>
</dbReference>
<evidence type="ECO:0000313" key="2">
    <source>
        <dbReference type="EMBL" id="GAA1869729.1"/>
    </source>
</evidence>
<dbReference type="Proteomes" id="UP001501094">
    <property type="component" value="Unassembled WGS sequence"/>
</dbReference>
<sequence>MSRNPRRQTSRHSPAPGGDAPPGPEFLEMWRAAVGDLDAEMVMAAVNLLPSSPRRFILKDIGVRATDKASPSMGAQILARLRSRVGQLDEFAHAVFMPALAVVSHSLTFDEWVALAGPSVEKSARVYVNHPELIFHVHLLWRMPRRFSRVLLAVASNGAGNGPTIALNLLAEFDETARALYLDSRSSSDGRPPLIRLDDMSPAGRVGALSGDPIAPGVGEQELAVRLGELVPAMEDRGPLDDVDVEQADPRHVSQMLAAAAREWADRLDAGVLPSSEATGPMHRLASRLWVRAVRLGAGDLDGLVREHEDEKAPRIDPSRWWLLRLTQVVVPEFVTGRDDLVELAEQAALVQEHPADEALNALVTVIDLAVAARRGELVDQATQWQAFTDARTGLGQFEAIVSAASMGQVTLPSLDDVVPVGWGAGPELLDDVGDNERGAPRSASPERDARDEAIQADLAQSASAEVQTLVADESALSMPGAKAETEVEPVVTSQPESGAVESEEPAIVENDESAVHGESDTEIDQQGEASRAGAPEPARVRPMPALPAALAKYTGKAVLAPVVTEPTVVSAEQLPKVPVIPEPVVESEEPIDERATWGTEAADAQQCFLIGQARYGLAADLAQASGANAAQVAARRMVGYAAVLTNQTGALATEISQLAAAIDREELGDDRLGRLTAWAAAAKTALLAPSAGPAEVLTELLPVVSSSDALSEVTNALVDAARQGVVVVAPEAVASAGAASAATARIADVVREAGEVAERARTRTIVYMPAADVYTAWLAEGGKLHEVFEAVRTDDRALAPTVRKQIVDRLRGSAEKNIDPIFQALNRSRGRRVVKIAGKSRQTLVGRWDEVIELASRWAVAVDELDALMQAAAMGGSWQASALVRLRERIAAARADALDDLARLCKAAGLEEAAAGGPVELLAQTFAACDGSIPTASEPPAAYVRHGELLGTDLVLDPGDLLPDGPVPSEVFVALAQAPVPDPADVYEALARRGAHDLTEVLVNAVHAADEKAGAALASIRVRDVADADAAVLDELDALEADVDVRRVHGVLGDDLWARAASVVEALKERGRRDYERIRAGVKDLTAVMDREQARIVAETVAAIDAGAQDDPSVAEHAARLTSIARDGQVASAQEQLQQLHEGQILPGPDTRGEHLVRFFPTIPTLLSSRGAAEVQPASKLEALNRALRENKHNPVSQELAASGLDLLTLSGPRAKQAREAFSAWLDISAVNSQDRGPSAMSEVDKLRLVLRQAGIEFEGRTIEQGGSRERQLVTLTGVAVLGKPLTPVLGSGRSADGKSLKVLLVRKATTPASIIESLAQYPPDTTVLILWLARSALTAAEWRAVGESARGHANPPAVVMDPAVLVYLSAQAEPRVSSLAAITLPFTASNPYRDTPGDTLPEMFYGRTEERAALVDMSGSSFVSGGRQLGKSALLRQAKRDFEADSSKRVAIVETIYSVRSGSDPADVWPLVWRVLRERGIVTEHVPEKHVPGAVYDAVKHWLTVDPERRLLLMLDEADEFLDADAAGNRFDNVEWFRKLMLDSNRAFKVVLAGLHATARFESLPNQPLSHLGNPIVVGPLRPTHAQALLTSPLAAIGYQFDLQVTIASVLSRANNMPAQLQLIGQALVEHMASKLIEDGSPPSVIRREDVDEAFTPKLTETLRRKFLLTLALDPRYKVIAYVMANEAHERGSDASMSLRELSTKCREVWPAGFDALGADAFRGLVAECVALGVLARDETRYRLRTPAVRRLLGTAFEVLEELTDAADKLAVPAAYDGSLFRRPINGLRGSVSPLTERQLTEVYARGPRVAVVAGSRATGLDRVVRALEEVAPSVRGAGRFQLMQTGRADSVAAAVGKTTDAVRLVVDVRNAGHVHVREVIDAATTALRQVERDVSVIVVAGPSSASAWVGHPNLVELTRVGDDGMRLLAGADALPLPDPNSQARAARELGGWLSNMYMLKDTADAPGPQKGADELIDHVVAARVKQPGQLAEEAGVKPSVDHTSALALVLAGVSEMTANAREPWADIVGLLELEGDKLEAAVKRDGFVSIEQVCDALGALKVLAPDREGHWGVEPVLAADLDMLNRSRSRTA</sequence>
<dbReference type="PROSITE" id="PS00039">
    <property type="entry name" value="DEAD_ATP_HELICASE"/>
    <property type="match status" value="1"/>
</dbReference>
<comment type="caution">
    <text evidence="2">The sequence shown here is derived from an EMBL/GenBank/DDBJ whole genome shotgun (WGS) entry which is preliminary data.</text>
</comment>
<dbReference type="EMBL" id="BAAANL010000006">
    <property type="protein sequence ID" value="GAA1869729.1"/>
    <property type="molecule type" value="Genomic_DNA"/>
</dbReference>
<dbReference type="Gene3D" id="3.40.50.300">
    <property type="entry name" value="P-loop containing nucleotide triphosphate hydrolases"/>
    <property type="match status" value="1"/>
</dbReference>
<feature type="compositionally biased region" description="Basic and acidic residues" evidence="1">
    <location>
        <begin position="435"/>
        <end position="451"/>
    </location>
</feature>
<protein>
    <recommendedName>
        <fullName evidence="4">AAA domain-containing protein</fullName>
    </recommendedName>
</protein>
<feature type="region of interest" description="Disordered" evidence="1">
    <location>
        <begin position="1"/>
        <end position="24"/>
    </location>
</feature>
<dbReference type="InterPro" id="IPR000629">
    <property type="entry name" value="RNA-helicase_DEAD-box_CS"/>
</dbReference>
<evidence type="ECO:0000313" key="3">
    <source>
        <dbReference type="Proteomes" id="UP001501094"/>
    </source>
</evidence>